<dbReference type="InterPro" id="IPR027417">
    <property type="entry name" value="P-loop_NTPase"/>
</dbReference>
<dbReference type="RefSeq" id="XP_046015926.1">
    <property type="nucleotide sequence ID" value="XM_046158446.1"/>
</dbReference>
<dbReference type="PANTHER" id="PTHR10039">
    <property type="entry name" value="AMELOGENIN"/>
    <property type="match status" value="1"/>
</dbReference>
<feature type="compositionally biased region" description="Basic and acidic residues" evidence="2">
    <location>
        <begin position="417"/>
        <end position="430"/>
    </location>
</feature>
<dbReference type="Proteomes" id="UP000756346">
    <property type="component" value="Unassembled WGS sequence"/>
</dbReference>
<organism evidence="4 5">
    <name type="scientific">Microdochium trichocladiopsis</name>
    <dbReference type="NCBI Taxonomy" id="1682393"/>
    <lineage>
        <taxon>Eukaryota</taxon>
        <taxon>Fungi</taxon>
        <taxon>Dikarya</taxon>
        <taxon>Ascomycota</taxon>
        <taxon>Pezizomycotina</taxon>
        <taxon>Sordariomycetes</taxon>
        <taxon>Xylariomycetidae</taxon>
        <taxon>Xylariales</taxon>
        <taxon>Microdochiaceae</taxon>
        <taxon>Microdochium</taxon>
    </lineage>
</organism>
<dbReference type="SUPFAM" id="SSF52540">
    <property type="entry name" value="P-loop containing nucleoside triphosphate hydrolases"/>
    <property type="match status" value="1"/>
</dbReference>
<dbReference type="AlphaFoldDB" id="A0A9P9BRE7"/>
<dbReference type="Pfam" id="PF24883">
    <property type="entry name" value="NPHP3_N"/>
    <property type="match status" value="1"/>
</dbReference>
<dbReference type="GeneID" id="70187992"/>
<evidence type="ECO:0000313" key="5">
    <source>
        <dbReference type="Proteomes" id="UP000756346"/>
    </source>
</evidence>
<evidence type="ECO:0000256" key="2">
    <source>
        <dbReference type="SAM" id="MobiDB-lite"/>
    </source>
</evidence>
<dbReference type="PANTHER" id="PTHR10039:SF5">
    <property type="entry name" value="NACHT DOMAIN-CONTAINING PROTEIN"/>
    <property type="match status" value="1"/>
</dbReference>
<reference evidence="4" key="1">
    <citation type="journal article" date="2021" name="Nat. Commun.">
        <title>Genetic determinants of endophytism in the Arabidopsis root mycobiome.</title>
        <authorList>
            <person name="Mesny F."/>
            <person name="Miyauchi S."/>
            <person name="Thiergart T."/>
            <person name="Pickel B."/>
            <person name="Atanasova L."/>
            <person name="Karlsson M."/>
            <person name="Huettel B."/>
            <person name="Barry K.W."/>
            <person name="Haridas S."/>
            <person name="Chen C."/>
            <person name="Bauer D."/>
            <person name="Andreopoulos W."/>
            <person name="Pangilinan J."/>
            <person name="LaButti K."/>
            <person name="Riley R."/>
            <person name="Lipzen A."/>
            <person name="Clum A."/>
            <person name="Drula E."/>
            <person name="Henrissat B."/>
            <person name="Kohler A."/>
            <person name="Grigoriev I.V."/>
            <person name="Martin F.M."/>
            <person name="Hacquard S."/>
        </authorList>
    </citation>
    <scope>NUCLEOTIDE SEQUENCE</scope>
    <source>
        <strain evidence="4">MPI-CAGE-CH-0230</strain>
    </source>
</reference>
<feature type="domain" description="Nephrocystin 3-like N-terminal" evidence="3">
    <location>
        <begin position="246"/>
        <end position="407"/>
    </location>
</feature>
<feature type="region of interest" description="Disordered" evidence="2">
    <location>
        <begin position="405"/>
        <end position="430"/>
    </location>
</feature>
<keyword evidence="5" id="KW-1185">Reference proteome</keyword>
<protein>
    <recommendedName>
        <fullName evidence="3">Nephrocystin 3-like N-terminal domain-containing protein</fullName>
    </recommendedName>
</protein>
<accession>A0A9P9BRE7</accession>
<evidence type="ECO:0000313" key="4">
    <source>
        <dbReference type="EMBL" id="KAH7035833.1"/>
    </source>
</evidence>
<dbReference type="InterPro" id="IPR056884">
    <property type="entry name" value="NPHP3-like_N"/>
</dbReference>
<dbReference type="Gene3D" id="3.40.50.300">
    <property type="entry name" value="P-loop containing nucleotide triphosphate hydrolases"/>
    <property type="match status" value="1"/>
</dbReference>
<gene>
    <name evidence="4" type="ORF">B0I36DRAFT_361159</name>
</gene>
<dbReference type="OrthoDB" id="443402at2759"/>
<comment type="caution">
    <text evidence="4">The sequence shown here is derived from an EMBL/GenBank/DDBJ whole genome shotgun (WGS) entry which is preliminary data.</text>
</comment>
<proteinExistence type="predicted"/>
<name>A0A9P9BRE7_9PEZI</name>
<sequence length="690" mass="77411">MPAIEGFNFVYYPSSALKLVLSGSERLAKIINPLTPRFMDALRDYVIITTELSDLMDDLPNHHEVKAAEEDLVRLTQRLIHVTNEIGRLGTLRQRLFSIKKLKLIAAMGKGLPMIRDPLIILQNEVANLWARQSVEACRTIAERTRLVAEQKALSPYYRAAVEALLGQYVDVASAKVETSQACLLSANRLIHGSQSLTSGWNDENAATGETEDSKGIGVRKRLMDLLQYPSMGVRQRNVSTPRDSSCEWVFKESADTTGDSLRSWLRRGSSLYVIAGEPGSGKSTLMRHIWDTRAENLQLDEWAKGDGCVLLSAAFFFWRNGSRLERSAEGLWRALLLQALIQSPDLLPSVFPKDWALLYVGATVPPAGSWTVAELQEALQRLATQMQAPAKLFLLIDGLDEHEEHHAGGHQTQEQRVAETRTPESERRDNESGYLACLEFLVNKLCPLDNVRVVLSSRPSRIMDRMGLHPSAYVQNHNQEDIASYVAGTLIPDGTIWTRSNNGIDRDTVRETILDASQGVYLAAMLCVQYTNRALTKGSSIESINIQLQRGRDLKDFYHLIWHTLDQDVRTEALRVMGVMLNREGIYHSLHRGERPPRLIDIALALGEDPKLERPWQAAQPLVERKCARIAQSFMEAWPGFIKISAWEGQDESANNANGTFFQVSSASAIDYCHRSVPEFFRAHAATKR</sequence>
<evidence type="ECO:0000256" key="1">
    <source>
        <dbReference type="ARBA" id="ARBA00022737"/>
    </source>
</evidence>
<keyword evidence="1" id="KW-0677">Repeat</keyword>
<evidence type="ECO:0000259" key="3">
    <source>
        <dbReference type="Pfam" id="PF24883"/>
    </source>
</evidence>
<dbReference type="EMBL" id="JAGTJQ010000003">
    <property type="protein sequence ID" value="KAH7035833.1"/>
    <property type="molecule type" value="Genomic_DNA"/>
</dbReference>